<dbReference type="EMBL" id="JADCUA010000032">
    <property type="protein sequence ID" value="KAH9830375.1"/>
    <property type="molecule type" value="Genomic_DNA"/>
</dbReference>
<proteinExistence type="predicted"/>
<evidence type="ECO:0000313" key="2">
    <source>
        <dbReference type="Proteomes" id="UP000814176"/>
    </source>
</evidence>
<organism evidence="1 2">
    <name type="scientific">Rhodofomes roseus</name>
    <dbReference type="NCBI Taxonomy" id="34475"/>
    <lineage>
        <taxon>Eukaryota</taxon>
        <taxon>Fungi</taxon>
        <taxon>Dikarya</taxon>
        <taxon>Basidiomycota</taxon>
        <taxon>Agaricomycotina</taxon>
        <taxon>Agaricomycetes</taxon>
        <taxon>Polyporales</taxon>
        <taxon>Rhodofomes</taxon>
    </lineage>
</organism>
<dbReference type="Gene3D" id="1.10.510.10">
    <property type="entry name" value="Transferase(Phosphotransferase) domain 1"/>
    <property type="match status" value="1"/>
</dbReference>
<accession>A0ABQ8K113</accession>
<dbReference type="PANTHER" id="PTHR11909">
    <property type="entry name" value="CASEIN KINASE-RELATED"/>
    <property type="match status" value="1"/>
</dbReference>
<name>A0ABQ8K113_9APHY</name>
<dbReference type="RefSeq" id="XP_047773697.1">
    <property type="nucleotide sequence ID" value="XM_047921138.1"/>
</dbReference>
<dbReference type="InterPro" id="IPR050235">
    <property type="entry name" value="CK1_Ser-Thr_kinase"/>
</dbReference>
<keyword evidence="2" id="KW-1185">Reference proteome</keyword>
<dbReference type="Proteomes" id="UP000814176">
    <property type="component" value="Unassembled WGS sequence"/>
</dbReference>
<dbReference type="InterPro" id="IPR011009">
    <property type="entry name" value="Kinase-like_dom_sf"/>
</dbReference>
<dbReference type="GeneID" id="72001870"/>
<reference evidence="1 2" key="1">
    <citation type="journal article" date="2021" name="Environ. Microbiol.">
        <title>Gene family expansions and transcriptome signatures uncover fungal adaptations to wood decay.</title>
        <authorList>
            <person name="Hage H."/>
            <person name="Miyauchi S."/>
            <person name="Viragh M."/>
            <person name="Drula E."/>
            <person name="Min B."/>
            <person name="Chaduli D."/>
            <person name="Navarro D."/>
            <person name="Favel A."/>
            <person name="Norest M."/>
            <person name="Lesage-Meessen L."/>
            <person name="Balint B."/>
            <person name="Merenyi Z."/>
            <person name="de Eugenio L."/>
            <person name="Morin E."/>
            <person name="Martinez A.T."/>
            <person name="Baldrian P."/>
            <person name="Stursova M."/>
            <person name="Martinez M.J."/>
            <person name="Novotny C."/>
            <person name="Magnuson J.K."/>
            <person name="Spatafora J.W."/>
            <person name="Maurice S."/>
            <person name="Pangilinan J."/>
            <person name="Andreopoulos W."/>
            <person name="LaButti K."/>
            <person name="Hundley H."/>
            <person name="Na H."/>
            <person name="Kuo A."/>
            <person name="Barry K."/>
            <person name="Lipzen A."/>
            <person name="Henrissat B."/>
            <person name="Riley R."/>
            <person name="Ahrendt S."/>
            <person name="Nagy L.G."/>
            <person name="Grigoriev I.V."/>
            <person name="Martin F."/>
            <person name="Rosso M.N."/>
        </authorList>
    </citation>
    <scope>NUCLEOTIDE SEQUENCE [LARGE SCALE GENOMIC DNA]</scope>
    <source>
        <strain evidence="1 2">CIRM-BRFM 1785</strain>
    </source>
</reference>
<sequence length="118" mass="13422">SMLGTVQYVSLNVHNGTWPSQRDDLISLAYVLVHLAQGGLPWHTVSFDDVQKPELISLIKRSTPVHQLCEGLPLAFTLFLEYCNSLGLTDDPDYKFIKSLFMDVLESHPFKANFNWQL</sequence>
<feature type="non-terminal residue" evidence="1">
    <location>
        <position position="1"/>
    </location>
</feature>
<evidence type="ECO:0000313" key="1">
    <source>
        <dbReference type="EMBL" id="KAH9830375.1"/>
    </source>
</evidence>
<comment type="caution">
    <text evidence="1">The sequence shown here is derived from an EMBL/GenBank/DDBJ whole genome shotgun (WGS) entry which is preliminary data.</text>
</comment>
<protein>
    <submittedName>
        <fullName evidence="1">Kinase-like domain-containing protein</fullName>
    </submittedName>
</protein>
<dbReference type="SUPFAM" id="SSF56112">
    <property type="entry name" value="Protein kinase-like (PK-like)"/>
    <property type="match status" value="1"/>
</dbReference>
<gene>
    <name evidence="1" type="ORF">C8Q71DRAFT_717065</name>
</gene>